<dbReference type="Gramene" id="HORVU.MOREX.r2.3HG0210090.1">
    <property type="protein sequence ID" value="HORVU.MOREX.r2.3HG0210090.1.CDS.1"/>
    <property type="gene ID" value="HORVU.MOREX.r2.3HG0210090"/>
</dbReference>
<protein>
    <submittedName>
        <fullName evidence="8">Uncharacterized protein</fullName>
    </submittedName>
</protein>
<feature type="chain" id="PRO_5035320271" evidence="7">
    <location>
        <begin position="24"/>
        <end position="303"/>
    </location>
</feature>
<dbReference type="GO" id="GO:0016020">
    <property type="term" value="C:membrane"/>
    <property type="evidence" value="ECO:0007669"/>
    <property type="project" value="UniProtKB-SubCell"/>
</dbReference>
<keyword evidence="9" id="KW-1185">Reference proteome</keyword>
<dbReference type="AlphaFoldDB" id="A0A8I6XT19"/>
<feature type="transmembrane region" description="Helical" evidence="6">
    <location>
        <begin position="46"/>
        <end position="66"/>
    </location>
</feature>
<reference evidence="8" key="2">
    <citation type="submission" date="2020-10" db="EMBL/GenBank/DDBJ databases">
        <authorList>
            <person name="Scholz U."/>
            <person name="Mascher M."/>
            <person name="Fiebig A."/>
        </authorList>
    </citation>
    <scope>NUCLEOTIDE SEQUENCE [LARGE SCALE GENOMIC DNA]</scope>
    <source>
        <strain evidence="8">cv. Morex</strain>
    </source>
</reference>
<dbReference type="RefSeq" id="XP_044972372.1">
    <property type="nucleotide sequence ID" value="XM_045116437.1"/>
</dbReference>
<organism evidence="8 9">
    <name type="scientific">Hordeum vulgare subsp. vulgare</name>
    <name type="common">Domesticated barley</name>
    <dbReference type="NCBI Taxonomy" id="112509"/>
    <lineage>
        <taxon>Eukaryota</taxon>
        <taxon>Viridiplantae</taxon>
        <taxon>Streptophyta</taxon>
        <taxon>Embryophyta</taxon>
        <taxon>Tracheophyta</taxon>
        <taxon>Spermatophyta</taxon>
        <taxon>Magnoliopsida</taxon>
        <taxon>Liliopsida</taxon>
        <taxon>Poales</taxon>
        <taxon>Poaceae</taxon>
        <taxon>BOP clade</taxon>
        <taxon>Pooideae</taxon>
        <taxon>Triticodae</taxon>
        <taxon>Triticeae</taxon>
        <taxon>Hordeinae</taxon>
        <taxon>Hordeum</taxon>
    </lineage>
</organism>
<dbReference type="Proteomes" id="UP000011116">
    <property type="component" value="Chromosome 3H"/>
</dbReference>
<evidence type="ECO:0000256" key="3">
    <source>
        <dbReference type="ARBA" id="ARBA00022692"/>
    </source>
</evidence>
<keyword evidence="4 6" id="KW-1133">Transmembrane helix</keyword>
<keyword evidence="7" id="KW-0732">Signal</keyword>
<keyword evidence="5 6" id="KW-0472">Membrane</keyword>
<dbReference type="PANTHER" id="PTHR47830">
    <property type="entry name" value="OS11G0534100 PROTEIN"/>
    <property type="match status" value="1"/>
</dbReference>
<dbReference type="OrthoDB" id="1924702at2759"/>
<name>A0A8I6XT19_HORVV</name>
<evidence type="ECO:0000313" key="9">
    <source>
        <dbReference type="Proteomes" id="UP000011116"/>
    </source>
</evidence>
<feature type="transmembrane region" description="Helical" evidence="6">
    <location>
        <begin position="73"/>
        <end position="92"/>
    </location>
</feature>
<accession>A0A8I6XT19</accession>
<evidence type="ECO:0000256" key="5">
    <source>
        <dbReference type="ARBA" id="ARBA00023136"/>
    </source>
</evidence>
<sequence length="303" mass="32432">MAEALLLACHLLLALSLVAPSISHLFFSALAHISHAHTNNQHFRFLRHSLFHLLPVIAALPFPFLPIAPTSRLLPFILLPPLLLPLALPFLPSNHLQFLRPIFLSLPLLLLARAAGILADAFPTSDLQAHFLYVTALLLITATTASLLSALSQPRSIHHLLAETMFTFVGIVGGLWALQGSLNLYVDSYVPAGCHRLMDATLAPATRCDVDEVRLQAIAVMDVMLSVHCLIAATFVAGLHLGVAKWYGVDGGGVNVGMGTSRRHNGVGGSYDALPMVPLSSGAIEEMEHLVVKGVVGKAVAQE</sequence>
<feature type="transmembrane region" description="Helical" evidence="6">
    <location>
        <begin position="157"/>
        <end position="178"/>
    </location>
</feature>
<reference evidence="8" key="3">
    <citation type="submission" date="2022-01" db="UniProtKB">
        <authorList>
            <consortium name="EnsemblPlants"/>
        </authorList>
    </citation>
    <scope>IDENTIFICATION</scope>
    <source>
        <strain evidence="8">subsp. vulgare</strain>
    </source>
</reference>
<evidence type="ECO:0000256" key="4">
    <source>
        <dbReference type="ARBA" id="ARBA00022989"/>
    </source>
</evidence>
<feature type="transmembrane region" description="Helical" evidence="6">
    <location>
        <begin position="98"/>
        <end position="119"/>
    </location>
</feature>
<dbReference type="EnsemblPlants" id="HORVU.MOREX.r3.3HG0253110.1">
    <property type="protein sequence ID" value="HORVU.MOREX.r3.3HG0253110.1.CDS1"/>
    <property type="gene ID" value="HORVU.MOREX.r3.3HG0253110"/>
</dbReference>
<proteinExistence type="inferred from homology"/>
<comment type="subcellular location">
    <subcellularLocation>
        <location evidence="1">Membrane</location>
        <topology evidence="1">Multi-pass membrane protein</topology>
    </subcellularLocation>
</comment>
<keyword evidence="3 6" id="KW-0812">Transmembrane</keyword>
<evidence type="ECO:0000256" key="6">
    <source>
        <dbReference type="SAM" id="Phobius"/>
    </source>
</evidence>
<evidence type="ECO:0000256" key="2">
    <source>
        <dbReference type="ARBA" id="ARBA00006948"/>
    </source>
</evidence>
<evidence type="ECO:0000256" key="1">
    <source>
        <dbReference type="ARBA" id="ARBA00004141"/>
    </source>
</evidence>
<dbReference type="InterPro" id="IPR006904">
    <property type="entry name" value="DUF716"/>
</dbReference>
<feature type="transmembrane region" description="Helical" evidence="6">
    <location>
        <begin position="131"/>
        <end position="151"/>
    </location>
</feature>
<dbReference type="Pfam" id="PF04819">
    <property type="entry name" value="DUF716"/>
    <property type="match status" value="1"/>
</dbReference>
<evidence type="ECO:0000313" key="8">
    <source>
        <dbReference type="EnsemblPlants" id="HORVU.MOREX.r3.3HG0253110.1.CDS1"/>
    </source>
</evidence>
<gene>
    <name evidence="8" type="primary">LOC123439754</name>
</gene>
<dbReference type="PANTHER" id="PTHR47830:SF1">
    <property type="entry name" value="OS11G0534100 PROTEIN"/>
    <property type="match status" value="1"/>
</dbReference>
<reference evidence="9" key="1">
    <citation type="journal article" date="2012" name="Nature">
        <title>A physical, genetic and functional sequence assembly of the barley genome.</title>
        <authorList>
            <consortium name="The International Barley Genome Sequencing Consortium"/>
            <person name="Mayer K.F."/>
            <person name="Waugh R."/>
            <person name="Brown J.W."/>
            <person name="Schulman A."/>
            <person name="Langridge P."/>
            <person name="Platzer M."/>
            <person name="Fincher G.B."/>
            <person name="Muehlbauer G.J."/>
            <person name="Sato K."/>
            <person name="Close T.J."/>
            <person name="Wise R.P."/>
            <person name="Stein N."/>
        </authorList>
    </citation>
    <scope>NUCLEOTIDE SEQUENCE [LARGE SCALE GENOMIC DNA]</scope>
    <source>
        <strain evidence="9">cv. Morex</strain>
    </source>
</reference>
<evidence type="ECO:0000256" key="7">
    <source>
        <dbReference type="SAM" id="SignalP"/>
    </source>
</evidence>
<comment type="similarity">
    <text evidence="2">Belongs to the TMEM45 family.</text>
</comment>
<dbReference type="Gramene" id="HORVU.MOREX.r3.3HG0253110.1">
    <property type="protein sequence ID" value="HORVU.MOREX.r3.3HG0253110.1.CDS1"/>
    <property type="gene ID" value="HORVU.MOREX.r3.3HG0253110"/>
</dbReference>
<dbReference type="GeneID" id="123439754"/>
<feature type="signal peptide" evidence="7">
    <location>
        <begin position="1"/>
        <end position="23"/>
    </location>
</feature>
<dbReference type="KEGG" id="hvg:123439754"/>